<dbReference type="InterPro" id="IPR011110">
    <property type="entry name" value="Reg_prop"/>
</dbReference>
<dbReference type="Pfam" id="PF02518">
    <property type="entry name" value="HATPase_c"/>
    <property type="match status" value="1"/>
</dbReference>
<keyword evidence="4" id="KW-0812">Transmembrane</keyword>
<dbReference type="EMBL" id="SAWY01000004">
    <property type="protein sequence ID" value="TPH18382.1"/>
    <property type="molecule type" value="Genomic_DNA"/>
</dbReference>
<accession>A0A502L3F2</accession>
<dbReference type="SMART" id="SM00387">
    <property type="entry name" value="HATPase_c"/>
    <property type="match status" value="1"/>
</dbReference>
<dbReference type="SUPFAM" id="SSF55874">
    <property type="entry name" value="ATPase domain of HSP90 chaperone/DNA topoisomerase II/histidine kinase"/>
    <property type="match status" value="1"/>
</dbReference>
<dbReference type="PROSITE" id="PS50109">
    <property type="entry name" value="HIS_KIN"/>
    <property type="match status" value="1"/>
</dbReference>
<dbReference type="Proteomes" id="UP000315303">
    <property type="component" value="Unassembled WGS sequence"/>
</dbReference>
<evidence type="ECO:0000256" key="3">
    <source>
        <dbReference type="ARBA" id="ARBA00022553"/>
    </source>
</evidence>
<dbReference type="PRINTS" id="PR00344">
    <property type="entry name" value="BCTRLSENSOR"/>
</dbReference>
<name>A0A502L3F2_9GAMM</name>
<dbReference type="RefSeq" id="WP_140601576.1">
    <property type="nucleotide sequence ID" value="NZ_SAWY01000004.1"/>
</dbReference>
<dbReference type="PANTHER" id="PTHR43547:SF2">
    <property type="entry name" value="HYBRID SIGNAL TRANSDUCTION HISTIDINE KINASE C"/>
    <property type="match status" value="1"/>
</dbReference>
<sequence length="1080" mass="123187">MKQKWTLKVVALCVLQCLFQLHSLAFEMSSAQLIQLGISENNSSQVNLPLAKYQRDLYFDNVTLADGLNQSSIYAIAKDLYGFTWLGTQDGLHRFDGYKAELVKLSQTDIPHYRFIKALKIINNILFIGTTEGLIAIELASGFKHYFSALGFKINTIEKVKQQIWLGTEKGIYILNQHDLGIEKKLNVITDICQQTLRVNKQLCSNDSRALLFQANKNKMWVGTVNGLYTLNLNTNKVSYIKVDFEQPAMLSSNDIRALFLDNLNQVWIGTFDGLNQYIEKTKSFHRYIKAPNISIHSFDATETLTSNKIKSISQDIKGYLWVTTTNGLNRSDEPVDANSESIKKWYQFNHQSQTNNGLLSDLIRTSYADKQGRIWLGTNKGLSVTNIYRTQTQVIRSFNGDSRLSYIMSYKQDSYDNHWLGSRNGLTVVTKHGKQVRISGIENQPVYSIAFSENFVWAGTKKGLYKVDLKQFKIHTLYNASNSPIDGRYIYTLLSSDNNILWLGTSYGLLKFNYVSNKWYYWNKAEGLAGHEIYSLKIIDFSTAKKALWIGTNAGLSILTNDNAIVNFHNKNSNLNSNWIFDINQDSFNKIWLATSGGIYSYQPKTQAFEYHTIIKGNSYAILFDSLNNLWVSTNQGIYQYNQQTALTKQYLPIHGFSDLEYIDNSNFKNNMGKFSFGGLSGITFFSPDKIESFQQKLPYKISSLEVNNKSISLWQKYHQTESSALFLQNTLSINWNTNNFKVLFNNPYFALPKDKNNIATNLIEGQLELSYLSSGQHKIDIPVNSDSGKLLIYKAAHPLLSAWAFIIYALLLLCLCYFIWRHYFLDKYAKSLNIKNLLIEQQQIELKQNLQAKQQLYFQIQHSMKSPISAQKGFIYQINKLLKQDNLDKISLNRKFNKLAQLQEHLALMVEEILHLSKTDSIEALKKINVLTVIKQIKEALDALTYEKSLTIKYDIDQSITQDIFLIATEHSLFNILENILTNAIKFSFENSQIDCSLSLSNKQLQIIISDLGIGIPKNEIKNIKNTYYRATNSSETKGSGVGLAIVFNTIKTMKGDIKISSEVNKGTQVSITLPLAQ</sequence>
<evidence type="ECO:0000259" key="6">
    <source>
        <dbReference type="PROSITE" id="PS50109"/>
    </source>
</evidence>
<gene>
    <name evidence="7" type="ORF">EPA86_02520</name>
</gene>
<dbReference type="Pfam" id="PF07494">
    <property type="entry name" value="Reg_prop"/>
    <property type="match status" value="2"/>
</dbReference>
<comment type="catalytic activity">
    <reaction evidence="1">
        <text>ATP + protein L-histidine = ADP + protein N-phospho-L-histidine.</text>
        <dbReference type="EC" id="2.7.13.3"/>
    </reaction>
</comment>
<dbReference type="InterPro" id="IPR036890">
    <property type="entry name" value="HATPase_C_sf"/>
</dbReference>
<dbReference type="SUPFAM" id="SSF63829">
    <property type="entry name" value="Calcium-dependent phosphotriesterase"/>
    <property type="match status" value="2"/>
</dbReference>
<reference evidence="7 8" key="1">
    <citation type="submission" date="2019-01" db="EMBL/GenBank/DDBJ databases">
        <title>Litorilituus lipolytica sp. nov., isolated from intertidal sand of the Yellow Sea in China.</title>
        <authorList>
            <person name="Liu A."/>
        </authorList>
    </citation>
    <scope>NUCLEOTIDE SEQUENCE [LARGE SCALE GENOMIC DNA]</scope>
    <source>
        <strain evidence="7 8">RZ04</strain>
    </source>
</reference>
<dbReference type="InterPro" id="IPR005467">
    <property type="entry name" value="His_kinase_dom"/>
</dbReference>
<evidence type="ECO:0000313" key="8">
    <source>
        <dbReference type="Proteomes" id="UP000315303"/>
    </source>
</evidence>
<feature type="transmembrane region" description="Helical" evidence="4">
    <location>
        <begin position="802"/>
        <end position="822"/>
    </location>
</feature>
<dbReference type="Gene3D" id="3.30.565.10">
    <property type="entry name" value="Histidine kinase-like ATPase, C-terminal domain"/>
    <property type="match status" value="1"/>
</dbReference>
<keyword evidence="3" id="KW-0597">Phosphoprotein</keyword>
<feature type="chain" id="PRO_5021276864" description="histidine kinase" evidence="5">
    <location>
        <begin position="26"/>
        <end position="1080"/>
    </location>
</feature>
<dbReference type="InterPro" id="IPR015943">
    <property type="entry name" value="WD40/YVTN_repeat-like_dom_sf"/>
</dbReference>
<evidence type="ECO:0000256" key="4">
    <source>
        <dbReference type="SAM" id="Phobius"/>
    </source>
</evidence>
<evidence type="ECO:0000313" key="7">
    <source>
        <dbReference type="EMBL" id="TPH18382.1"/>
    </source>
</evidence>
<keyword evidence="4" id="KW-1133">Transmembrane helix</keyword>
<dbReference type="OrthoDB" id="9772100at2"/>
<keyword evidence="4" id="KW-0472">Membrane</keyword>
<evidence type="ECO:0000256" key="1">
    <source>
        <dbReference type="ARBA" id="ARBA00000085"/>
    </source>
</evidence>
<protein>
    <recommendedName>
        <fullName evidence="2">histidine kinase</fullName>
        <ecNumber evidence="2">2.7.13.3</ecNumber>
    </recommendedName>
</protein>
<dbReference type="EC" id="2.7.13.3" evidence="2"/>
<dbReference type="GO" id="GO:0000155">
    <property type="term" value="F:phosphorelay sensor kinase activity"/>
    <property type="evidence" value="ECO:0007669"/>
    <property type="project" value="TreeGrafter"/>
</dbReference>
<keyword evidence="5" id="KW-0732">Signal</keyword>
<proteinExistence type="predicted"/>
<dbReference type="InterPro" id="IPR004358">
    <property type="entry name" value="Sig_transdc_His_kin-like_C"/>
</dbReference>
<evidence type="ECO:0000256" key="2">
    <source>
        <dbReference type="ARBA" id="ARBA00012438"/>
    </source>
</evidence>
<dbReference type="InterPro" id="IPR003594">
    <property type="entry name" value="HATPase_dom"/>
</dbReference>
<comment type="caution">
    <text evidence="7">The sequence shown here is derived from an EMBL/GenBank/DDBJ whole genome shotgun (WGS) entry which is preliminary data.</text>
</comment>
<feature type="domain" description="Histidine kinase" evidence="6">
    <location>
        <begin position="861"/>
        <end position="1080"/>
    </location>
</feature>
<dbReference type="CDD" id="cd00075">
    <property type="entry name" value="HATPase"/>
    <property type="match status" value="1"/>
</dbReference>
<feature type="signal peptide" evidence="5">
    <location>
        <begin position="1"/>
        <end position="25"/>
    </location>
</feature>
<organism evidence="7 8">
    <name type="scientific">Litorilituus lipolyticus</name>
    <dbReference type="NCBI Taxonomy" id="2491017"/>
    <lineage>
        <taxon>Bacteria</taxon>
        <taxon>Pseudomonadati</taxon>
        <taxon>Pseudomonadota</taxon>
        <taxon>Gammaproteobacteria</taxon>
        <taxon>Alteromonadales</taxon>
        <taxon>Colwelliaceae</taxon>
        <taxon>Litorilituus</taxon>
    </lineage>
</organism>
<keyword evidence="8" id="KW-1185">Reference proteome</keyword>
<dbReference type="PANTHER" id="PTHR43547">
    <property type="entry name" value="TWO-COMPONENT HISTIDINE KINASE"/>
    <property type="match status" value="1"/>
</dbReference>
<evidence type="ECO:0000256" key="5">
    <source>
        <dbReference type="SAM" id="SignalP"/>
    </source>
</evidence>
<dbReference type="AlphaFoldDB" id="A0A502L3F2"/>
<dbReference type="Gene3D" id="2.130.10.10">
    <property type="entry name" value="YVTN repeat-like/Quinoprotein amine dehydrogenase"/>
    <property type="match status" value="4"/>
</dbReference>